<proteinExistence type="predicted"/>
<evidence type="ECO:0000313" key="2">
    <source>
        <dbReference type="Proteomes" id="UP000199541"/>
    </source>
</evidence>
<comment type="caution">
    <text evidence="1">The sequence shown here is derived from an EMBL/GenBank/DDBJ whole genome shotgun (WGS) entry which is preliminary data.</text>
</comment>
<protein>
    <submittedName>
        <fullName evidence="1">Uncharacterized protein</fullName>
    </submittedName>
</protein>
<dbReference type="Proteomes" id="UP000199541">
    <property type="component" value="Unassembled WGS sequence"/>
</dbReference>
<sequence>MAGLRQSEIREKVQAYFKAQLDQYLDWLDRRGLSQNALADAREEVLDHENFMDIDCAHPIWLPFARIKTKMEVSDADWDASMPRIATELRKGRRDMLRRVLEVAKGLEHYAYDDTTGLRPCPSCGPSSRLAGVIVAGHGSG</sequence>
<reference evidence="1 2" key="1">
    <citation type="submission" date="2016-10" db="EMBL/GenBank/DDBJ databases">
        <authorList>
            <person name="Varghese N."/>
            <person name="Submissions S."/>
        </authorList>
    </citation>
    <scope>NUCLEOTIDE SEQUENCE [LARGE SCALE GENOMIC DNA]</scope>
    <source>
        <strain evidence="1 2">DSM 24802</strain>
    </source>
</reference>
<name>A0A1H3FPP4_9RHOB</name>
<dbReference type="RefSeq" id="WP_051645973.1">
    <property type="nucleotide sequence ID" value="NZ_BNAB01000041.1"/>
</dbReference>
<keyword evidence="2" id="KW-1185">Reference proteome</keyword>
<evidence type="ECO:0000313" key="1">
    <source>
        <dbReference type="EMBL" id="SDX92109.1"/>
    </source>
</evidence>
<dbReference type="EMBL" id="FNOB01000044">
    <property type="protein sequence ID" value="SDX92109.1"/>
    <property type="molecule type" value="Genomic_DNA"/>
</dbReference>
<organism evidence="1 2">
    <name type="scientific">Allgaiera indica</name>
    <dbReference type="NCBI Taxonomy" id="765699"/>
    <lineage>
        <taxon>Bacteria</taxon>
        <taxon>Pseudomonadati</taxon>
        <taxon>Pseudomonadota</taxon>
        <taxon>Alphaproteobacteria</taxon>
        <taxon>Rhodobacterales</taxon>
        <taxon>Paracoccaceae</taxon>
        <taxon>Allgaiera</taxon>
    </lineage>
</organism>
<accession>A0A1H3FPP4</accession>
<gene>
    <name evidence="1" type="ORF">SAMN05444006_1449</name>
</gene>